<proteinExistence type="predicted"/>
<dbReference type="EMBL" id="JAUSUR010000001">
    <property type="protein sequence ID" value="MDQ0360001.1"/>
    <property type="molecule type" value="Genomic_DNA"/>
</dbReference>
<organism evidence="1 2">
    <name type="scientific">Breznakia pachnodae</name>
    <dbReference type="NCBI Taxonomy" id="265178"/>
    <lineage>
        <taxon>Bacteria</taxon>
        <taxon>Bacillati</taxon>
        <taxon>Bacillota</taxon>
        <taxon>Erysipelotrichia</taxon>
        <taxon>Erysipelotrichales</taxon>
        <taxon>Erysipelotrichaceae</taxon>
        <taxon>Breznakia</taxon>
    </lineage>
</organism>
<accession>A0ABU0DZD8</accession>
<sequence>MYLEMIILLIIFIILVYLYGYADGVDNEKSKQNRSNKT</sequence>
<evidence type="ECO:0000313" key="1">
    <source>
        <dbReference type="EMBL" id="MDQ0360001.1"/>
    </source>
</evidence>
<comment type="caution">
    <text evidence="1">The sequence shown here is derived from an EMBL/GenBank/DDBJ whole genome shotgun (WGS) entry which is preliminary data.</text>
</comment>
<dbReference type="Proteomes" id="UP001230220">
    <property type="component" value="Unassembled WGS sequence"/>
</dbReference>
<protein>
    <submittedName>
        <fullName evidence="1">Uncharacterized protein</fullName>
    </submittedName>
</protein>
<keyword evidence="2" id="KW-1185">Reference proteome</keyword>
<evidence type="ECO:0000313" key="2">
    <source>
        <dbReference type="Proteomes" id="UP001230220"/>
    </source>
</evidence>
<reference evidence="1 2" key="1">
    <citation type="submission" date="2023-07" db="EMBL/GenBank/DDBJ databases">
        <title>Genomic Encyclopedia of Type Strains, Phase IV (KMG-IV): sequencing the most valuable type-strain genomes for metagenomic binning, comparative biology and taxonomic classification.</title>
        <authorList>
            <person name="Goeker M."/>
        </authorList>
    </citation>
    <scope>NUCLEOTIDE SEQUENCE [LARGE SCALE GENOMIC DNA]</scope>
    <source>
        <strain evidence="1 2">DSM 16784</strain>
    </source>
</reference>
<name>A0ABU0DZD8_9FIRM</name>
<gene>
    <name evidence="1" type="ORF">J2S15_000732</name>
</gene>